<feature type="compositionally biased region" description="Gly residues" evidence="2">
    <location>
        <begin position="181"/>
        <end position="192"/>
    </location>
</feature>
<proteinExistence type="predicted"/>
<dbReference type="AlphaFoldDB" id="A0A7S1G310"/>
<accession>A0A7S1G310</accession>
<evidence type="ECO:0000256" key="2">
    <source>
        <dbReference type="SAM" id="MobiDB-lite"/>
    </source>
</evidence>
<evidence type="ECO:0000313" key="3">
    <source>
        <dbReference type="EMBL" id="CAD8908851.1"/>
    </source>
</evidence>
<keyword evidence="1" id="KW-0175">Coiled coil</keyword>
<feature type="region of interest" description="Disordered" evidence="2">
    <location>
        <begin position="1"/>
        <end position="50"/>
    </location>
</feature>
<name>A0A7S1G310_9STRA</name>
<evidence type="ECO:0000256" key="1">
    <source>
        <dbReference type="SAM" id="Coils"/>
    </source>
</evidence>
<feature type="coiled-coil region" evidence="1">
    <location>
        <begin position="248"/>
        <end position="324"/>
    </location>
</feature>
<dbReference type="EMBL" id="HBFS01002953">
    <property type="protein sequence ID" value="CAD8908851.1"/>
    <property type="molecule type" value="Transcribed_RNA"/>
</dbReference>
<gene>
    <name evidence="3" type="ORF">BSP0115_LOCUS2055</name>
</gene>
<reference evidence="3" key="1">
    <citation type="submission" date="2021-01" db="EMBL/GenBank/DDBJ databases">
        <authorList>
            <person name="Corre E."/>
            <person name="Pelletier E."/>
            <person name="Niang G."/>
            <person name="Scheremetjew M."/>
            <person name="Finn R."/>
            <person name="Kale V."/>
            <person name="Holt S."/>
            <person name="Cochrane G."/>
            <person name="Meng A."/>
            <person name="Brown T."/>
            <person name="Cohen L."/>
        </authorList>
    </citation>
    <scope>NUCLEOTIDE SEQUENCE</scope>
    <source>
        <strain evidence="3">Ms1</strain>
    </source>
</reference>
<feature type="compositionally biased region" description="Low complexity" evidence="2">
    <location>
        <begin position="211"/>
        <end position="220"/>
    </location>
</feature>
<sequence length="361" mass="35901">MASPGVEMASPGEALGSSRKRAYGEDEEAEEASGGAGGYGATNGQAGPLMPKRLNLMASFGGRQRDFQFGRSAVGHGGAGGGGGAGAGCGDGDGVGDGGGDGGAAGGAGVSAGGGGGSFGGLPSFPRAVGADFNVGFSRGRASVDEAEDGSGEGVGGDDGGDAEMGGENVKRHANSVFGASSGGRGGFGGSGIKKSRPSSFGRGGAGGAGSSSSAGSSAKFSERDVKYRETRHAAEMNKVKARHQYAMLQVQSEMEELAGRAEAAEAAAREAQGALAAGSAELSKLRQENGILKRAVNVQNRQMRELQDRAAQQEGQIAMLQEALRLAELHMGTTRVFNGVAGSRGYGGFEGFDPPPPDVF</sequence>
<organism evidence="3">
    <name type="scientific">Bicosoecida sp. CB-2014</name>
    <dbReference type="NCBI Taxonomy" id="1486930"/>
    <lineage>
        <taxon>Eukaryota</taxon>
        <taxon>Sar</taxon>
        <taxon>Stramenopiles</taxon>
        <taxon>Bigyra</taxon>
        <taxon>Opalozoa</taxon>
        <taxon>Bicosoecida</taxon>
    </lineage>
</organism>
<protein>
    <submittedName>
        <fullName evidence="3">Uncharacterized protein</fullName>
    </submittedName>
</protein>
<feature type="region of interest" description="Disordered" evidence="2">
    <location>
        <begin position="142"/>
        <end position="226"/>
    </location>
</feature>